<dbReference type="AlphaFoldDB" id="A0A3N4G862"/>
<dbReference type="PANTHER" id="PTHR23514:SF13">
    <property type="entry name" value="INNER MEMBRANE PROTEIN YBJJ"/>
    <property type="match status" value="1"/>
</dbReference>
<dbReference type="InterPro" id="IPR036259">
    <property type="entry name" value="MFS_trans_sf"/>
</dbReference>
<reference evidence="6 7" key="1">
    <citation type="submission" date="2018-11" db="EMBL/GenBank/DDBJ databases">
        <title>Draft genome sequence of Gordonia sp. RS15-1S isolated from rice stems.</title>
        <authorList>
            <person name="Muangham S."/>
        </authorList>
    </citation>
    <scope>NUCLEOTIDE SEQUENCE [LARGE SCALE GENOMIC DNA]</scope>
    <source>
        <strain evidence="6 7">RS15-1S</strain>
    </source>
</reference>
<feature type="transmembrane region" description="Helical" evidence="5">
    <location>
        <begin position="137"/>
        <end position="157"/>
    </location>
</feature>
<sequence>MHFPGDSPRLRRTSVLACYAAQGLGYAAVMTALPTFQRQWDISDQGVSIILLGTCVMAGLGSLFADLIAVRRGSRTAVCVALMVQVAAICTVTFAPSFTVFITAVVIYGVGLGTMDASENMQGTLLEAESGRPLLGLLYAGYTAASGFGALAMSGFLSASGAASGALMVAAMVQAAVAVLAAYGLDPTREARTPEASPGDRNGAAAMPRLPRGSIWAVGLVLLAAYMLDSAVSTWSTVYLTDSFDGAAGLAPLGYALYQSTTLISRLASDAIKRRTSSARLGVSATAVGVLGCVLVASVPSFGGAIAGFAIAGIAGGILIPLTFSAAGHILPDRRDEIIARVNLFNYAGVVLGAVAIGAVAAGSTIGVAFLIPGVGMLAVLPLAKRLGHRRPATPAAVGA</sequence>
<keyword evidence="7" id="KW-1185">Reference proteome</keyword>
<evidence type="ECO:0000256" key="1">
    <source>
        <dbReference type="ARBA" id="ARBA00004141"/>
    </source>
</evidence>
<feature type="transmembrane region" description="Helical" evidence="5">
    <location>
        <begin position="163"/>
        <end position="185"/>
    </location>
</feature>
<feature type="transmembrane region" description="Helical" evidence="5">
    <location>
        <begin position="16"/>
        <end position="36"/>
    </location>
</feature>
<dbReference type="Pfam" id="PF07690">
    <property type="entry name" value="MFS_1"/>
    <property type="match status" value="1"/>
</dbReference>
<organism evidence="6 7">
    <name type="scientific">Gordonia oryzae</name>
    <dbReference type="NCBI Taxonomy" id="2487349"/>
    <lineage>
        <taxon>Bacteria</taxon>
        <taxon>Bacillati</taxon>
        <taxon>Actinomycetota</taxon>
        <taxon>Actinomycetes</taxon>
        <taxon>Mycobacteriales</taxon>
        <taxon>Gordoniaceae</taxon>
        <taxon>Gordonia</taxon>
    </lineage>
</organism>
<dbReference type="GO" id="GO:0016020">
    <property type="term" value="C:membrane"/>
    <property type="evidence" value="ECO:0007669"/>
    <property type="project" value="UniProtKB-SubCell"/>
</dbReference>
<dbReference type="InterPro" id="IPR051788">
    <property type="entry name" value="MFS_Transporter"/>
</dbReference>
<dbReference type="PANTHER" id="PTHR23514">
    <property type="entry name" value="BYPASS OF STOP CODON PROTEIN 6"/>
    <property type="match status" value="1"/>
</dbReference>
<feature type="transmembrane region" description="Helical" evidence="5">
    <location>
        <begin position="48"/>
        <end position="69"/>
    </location>
</feature>
<feature type="transmembrane region" description="Helical" evidence="5">
    <location>
        <begin position="366"/>
        <end position="384"/>
    </location>
</feature>
<dbReference type="RefSeq" id="WP_123931501.1">
    <property type="nucleotide sequence ID" value="NZ_JBPSDP010000011.1"/>
</dbReference>
<keyword evidence="2 5" id="KW-0812">Transmembrane</keyword>
<evidence type="ECO:0000256" key="5">
    <source>
        <dbReference type="SAM" id="Phobius"/>
    </source>
</evidence>
<keyword evidence="4 5" id="KW-0472">Membrane</keyword>
<gene>
    <name evidence="6" type="ORF">EF294_15175</name>
</gene>
<accession>A0A3N4G862</accession>
<protein>
    <submittedName>
        <fullName evidence="6">MFS transporter</fullName>
    </submittedName>
</protein>
<dbReference type="SUPFAM" id="SSF103473">
    <property type="entry name" value="MFS general substrate transporter"/>
    <property type="match status" value="1"/>
</dbReference>
<dbReference type="Proteomes" id="UP000267536">
    <property type="component" value="Unassembled WGS sequence"/>
</dbReference>
<evidence type="ECO:0000256" key="2">
    <source>
        <dbReference type="ARBA" id="ARBA00022692"/>
    </source>
</evidence>
<comment type="caution">
    <text evidence="6">The sequence shown here is derived from an EMBL/GenBank/DDBJ whole genome shotgun (WGS) entry which is preliminary data.</text>
</comment>
<dbReference type="OrthoDB" id="151222at2"/>
<feature type="transmembrane region" description="Helical" evidence="5">
    <location>
        <begin position="338"/>
        <end position="360"/>
    </location>
</feature>
<dbReference type="Gene3D" id="1.20.1250.20">
    <property type="entry name" value="MFS general substrate transporter like domains"/>
    <property type="match status" value="1"/>
</dbReference>
<evidence type="ECO:0000256" key="4">
    <source>
        <dbReference type="ARBA" id="ARBA00023136"/>
    </source>
</evidence>
<feature type="transmembrane region" description="Helical" evidence="5">
    <location>
        <begin position="100"/>
        <end position="117"/>
    </location>
</feature>
<evidence type="ECO:0000313" key="7">
    <source>
        <dbReference type="Proteomes" id="UP000267536"/>
    </source>
</evidence>
<proteinExistence type="predicted"/>
<keyword evidence="3 5" id="KW-1133">Transmembrane helix</keyword>
<dbReference type="GO" id="GO:0022857">
    <property type="term" value="F:transmembrane transporter activity"/>
    <property type="evidence" value="ECO:0007669"/>
    <property type="project" value="InterPro"/>
</dbReference>
<dbReference type="EMBL" id="RKMH01000011">
    <property type="protein sequence ID" value="RPA58515.1"/>
    <property type="molecule type" value="Genomic_DNA"/>
</dbReference>
<feature type="transmembrane region" description="Helical" evidence="5">
    <location>
        <begin position="215"/>
        <end position="235"/>
    </location>
</feature>
<feature type="transmembrane region" description="Helical" evidence="5">
    <location>
        <begin position="247"/>
        <end position="269"/>
    </location>
</feature>
<comment type="subcellular location">
    <subcellularLocation>
        <location evidence="1">Membrane</location>
        <topology evidence="1">Multi-pass membrane protein</topology>
    </subcellularLocation>
</comment>
<feature type="transmembrane region" description="Helical" evidence="5">
    <location>
        <begin position="281"/>
        <end position="299"/>
    </location>
</feature>
<name>A0A3N4G862_9ACTN</name>
<evidence type="ECO:0000313" key="6">
    <source>
        <dbReference type="EMBL" id="RPA58515.1"/>
    </source>
</evidence>
<dbReference type="InterPro" id="IPR011701">
    <property type="entry name" value="MFS"/>
</dbReference>
<feature type="transmembrane region" description="Helical" evidence="5">
    <location>
        <begin position="305"/>
        <end position="326"/>
    </location>
</feature>
<evidence type="ECO:0000256" key="3">
    <source>
        <dbReference type="ARBA" id="ARBA00022989"/>
    </source>
</evidence>